<dbReference type="Proteomes" id="UP000565078">
    <property type="component" value="Unassembled WGS sequence"/>
</dbReference>
<name>A0A7J4J1A7_9ARCH</name>
<evidence type="ECO:0000313" key="3">
    <source>
        <dbReference type="Proteomes" id="UP000565078"/>
    </source>
</evidence>
<gene>
    <name evidence="2" type="ORF">HA254_05930</name>
</gene>
<organism evidence="2 3">
    <name type="scientific">Candidatus Iainarchaeum sp</name>
    <dbReference type="NCBI Taxonomy" id="3101447"/>
    <lineage>
        <taxon>Archaea</taxon>
        <taxon>Candidatus Iainarchaeota</taxon>
        <taxon>Candidatus Iainarchaeia</taxon>
        <taxon>Candidatus Iainarchaeales</taxon>
        <taxon>Candidatus Iainarchaeaceae</taxon>
        <taxon>Candidatus Iainarchaeum</taxon>
    </lineage>
</organism>
<dbReference type="GO" id="GO:0016757">
    <property type="term" value="F:glycosyltransferase activity"/>
    <property type="evidence" value="ECO:0007669"/>
    <property type="project" value="TreeGrafter"/>
</dbReference>
<dbReference type="SUPFAM" id="SSF53756">
    <property type="entry name" value="UDP-Glycosyltransferase/glycogen phosphorylase"/>
    <property type="match status" value="1"/>
</dbReference>
<evidence type="ECO:0008006" key="4">
    <source>
        <dbReference type="Google" id="ProtNLM"/>
    </source>
</evidence>
<reference evidence="3" key="1">
    <citation type="journal article" date="2020" name="bioRxiv">
        <title>A rank-normalized archaeal taxonomy based on genome phylogeny resolves widespread incomplete and uneven classifications.</title>
        <authorList>
            <person name="Rinke C."/>
            <person name="Chuvochina M."/>
            <person name="Mussig A.J."/>
            <person name="Chaumeil P.-A."/>
            <person name="Waite D.W."/>
            <person name="Whitman W.B."/>
            <person name="Parks D.H."/>
            <person name="Hugenholtz P."/>
        </authorList>
    </citation>
    <scope>NUCLEOTIDE SEQUENCE [LARGE SCALE GENOMIC DNA]</scope>
</reference>
<dbReference type="Pfam" id="PF13528">
    <property type="entry name" value="Glyco_trans_1_3"/>
    <property type="match status" value="1"/>
</dbReference>
<dbReference type="PANTHER" id="PTHR21015">
    <property type="entry name" value="UDP-N-ACETYLGLUCOSAMINE--N-ACETYLMURAMYL-(PENTAPEPTIDE) PYROPHOSPHORYL-UNDECAPRENOL N-ACETYLGLUCOSAMINE TRANSFERASE 1"/>
    <property type="match status" value="1"/>
</dbReference>
<comment type="similarity">
    <text evidence="1">Belongs to the glycosyltransferase 28 family.</text>
</comment>
<evidence type="ECO:0000256" key="1">
    <source>
        <dbReference type="ARBA" id="ARBA00006962"/>
    </source>
</evidence>
<sequence length="375" mass="42057">MKILYYFCGEGLGHTTRTIAAGTQLAKYHDVTFASYGYAKEFLEKCGLEAFEVPSEIKLVGKAGALDIKDSILTTVKRSSPTSFLRHVSIIDKFRPELIISDSFYFPSLIAKTKHIPFWMVLNQTNVEKFFSEHEESVRWIGNAVKKLNNSALSGVDKLLIPDFAPPYTISSHNLVFTPKMIGKVEYIGPLVRKNKSEIKARGRKNSVFASIGGFGYRRQVLDKLTNIARQMPEYTFDLVAGPNAQSIQETKNVRAHAMVTDPLTMMAKSSIVICGGGHSTIMESVCLSKPVLSIPDLFHFEQESNASQIQAMGLGARLDYKTPEPIIEDLLRKYTKDRETRKRLNTMAGLAQKLDGRKHMLRLVDEMESVKVRA</sequence>
<comment type="caution">
    <text evidence="2">The sequence shown here is derived from an EMBL/GenBank/DDBJ whole genome shotgun (WGS) entry which is preliminary data.</text>
</comment>
<proteinExistence type="inferred from homology"/>
<dbReference type="AlphaFoldDB" id="A0A7J4J1A7"/>
<dbReference type="Gene3D" id="3.40.50.2000">
    <property type="entry name" value="Glycogen Phosphorylase B"/>
    <property type="match status" value="2"/>
</dbReference>
<dbReference type="EMBL" id="DUGC01000094">
    <property type="protein sequence ID" value="HIH10175.1"/>
    <property type="molecule type" value="Genomic_DNA"/>
</dbReference>
<protein>
    <recommendedName>
        <fullName evidence="4">Glycosyl transferase family 28 C-terminal domain-containing protein</fullName>
    </recommendedName>
</protein>
<accession>A0A7J4J1A7</accession>
<dbReference type="PANTHER" id="PTHR21015:SF22">
    <property type="entry name" value="GLYCOSYLTRANSFERASE"/>
    <property type="match status" value="1"/>
</dbReference>
<evidence type="ECO:0000313" key="2">
    <source>
        <dbReference type="EMBL" id="HIH10175.1"/>
    </source>
</evidence>